<dbReference type="Pfam" id="PF00083">
    <property type="entry name" value="Sugar_tr"/>
    <property type="match status" value="1"/>
</dbReference>
<evidence type="ECO:0000256" key="1">
    <source>
        <dbReference type="ARBA" id="ARBA00004141"/>
    </source>
</evidence>
<keyword evidence="3 7" id="KW-0813">Transport</keyword>
<dbReference type="InterPro" id="IPR005828">
    <property type="entry name" value="MFS_sugar_transport-like"/>
</dbReference>
<dbReference type="NCBIfam" id="TIGR00879">
    <property type="entry name" value="SP"/>
    <property type="match status" value="1"/>
</dbReference>
<comment type="caution">
    <text evidence="10">The sequence shown here is derived from an EMBL/GenBank/DDBJ whole genome shotgun (WGS) entry which is preliminary data.</text>
</comment>
<evidence type="ECO:0000256" key="7">
    <source>
        <dbReference type="RuleBase" id="RU003346"/>
    </source>
</evidence>
<feature type="transmembrane region" description="Helical" evidence="8">
    <location>
        <begin position="287"/>
        <end position="304"/>
    </location>
</feature>
<evidence type="ECO:0000256" key="5">
    <source>
        <dbReference type="ARBA" id="ARBA00022989"/>
    </source>
</evidence>
<feature type="transmembrane region" description="Helical" evidence="8">
    <location>
        <begin position="400"/>
        <end position="423"/>
    </location>
</feature>
<dbReference type="Gene3D" id="1.20.1250.20">
    <property type="entry name" value="MFS general substrate transporter like domains"/>
    <property type="match status" value="1"/>
</dbReference>
<evidence type="ECO:0000256" key="8">
    <source>
        <dbReference type="SAM" id="Phobius"/>
    </source>
</evidence>
<evidence type="ECO:0000313" key="10">
    <source>
        <dbReference type="EMBL" id="GAA5484220.1"/>
    </source>
</evidence>
<dbReference type="SUPFAM" id="SSF103473">
    <property type="entry name" value="MFS general substrate transporter"/>
    <property type="match status" value="1"/>
</dbReference>
<dbReference type="PANTHER" id="PTHR48023">
    <property type="entry name" value="D-XYLOSE-PROTON SYMPORTER-LIKE 2"/>
    <property type="match status" value="1"/>
</dbReference>
<reference evidence="10 11" key="1">
    <citation type="submission" date="2024-02" db="EMBL/GenBank/DDBJ databases">
        <title>Haloferula sargassicola NBRC 104335.</title>
        <authorList>
            <person name="Ichikawa N."/>
            <person name="Katano-Makiyama Y."/>
            <person name="Hidaka K."/>
        </authorList>
    </citation>
    <scope>NUCLEOTIDE SEQUENCE [LARGE SCALE GENOMIC DNA]</scope>
    <source>
        <strain evidence="10 11">NBRC 104335</strain>
    </source>
</reference>
<feature type="transmembrane region" description="Helical" evidence="8">
    <location>
        <begin position="131"/>
        <end position="154"/>
    </location>
</feature>
<feature type="transmembrane region" description="Helical" evidence="8">
    <location>
        <begin position="375"/>
        <end position="394"/>
    </location>
</feature>
<evidence type="ECO:0000259" key="9">
    <source>
        <dbReference type="PROSITE" id="PS50850"/>
    </source>
</evidence>
<dbReference type="InterPro" id="IPR003663">
    <property type="entry name" value="Sugar/inositol_transpt"/>
</dbReference>
<feature type="transmembrane region" description="Helical" evidence="8">
    <location>
        <begin position="246"/>
        <end position="267"/>
    </location>
</feature>
<proteinExistence type="inferred from homology"/>
<keyword evidence="6 8" id="KW-0472">Membrane</keyword>
<evidence type="ECO:0000256" key="2">
    <source>
        <dbReference type="ARBA" id="ARBA00010992"/>
    </source>
</evidence>
<dbReference type="InterPro" id="IPR036259">
    <property type="entry name" value="MFS_trans_sf"/>
</dbReference>
<dbReference type="PRINTS" id="PR00171">
    <property type="entry name" value="SUGRTRNSPORT"/>
</dbReference>
<evidence type="ECO:0000256" key="4">
    <source>
        <dbReference type="ARBA" id="ARBA00022692"/>
    </source>
</evidence>
<keyword evidence="4 8" id="KW-0812">Transmembrane</keyword>
<keyword evidence="11" id="KW-1185">Reference proteome</keyword>
<name>A0ABP9URQ4_9BACT</name>
<comment type="subcellular location">
    <subcellularLocation>
        <location evidence="1">Membrane</location>
        <topology evidence="1">Multi-pass membrane protein</topology>
    </subcellularLocation>
</comment>
<feature type="transmembrane region" description="Helical" evidence="8">
    <location>
        <begin position="75"/>
        <end position="93"/>
    </location>
</feature>
<dbReference type="InterPro" id="IPR005829">
    <property type="entry name" value="Sugar_transporter_CS"/>
</dbReference>
<organism evidence="10 11">
    <name type="scientific">Haloferula sargassicola</name>
    <dbReference type="NCBI Taxonomy" id="490096"/>
    <lineage>
        <taxon>Bacteria</taxon>
        <taxon>Pseudomonadati</taxon>
        <taxon>Verrucomicrobiota</taxon>
        <taxon>Verrucomicrobiia</taxon>
        <taxon>Verrucomicrobiales</taxon>
        <taxon>Verrucomicrobiaceae</taxon>
        <taxon>Haloferula</taxon>
    </lineage>
</organism>
<dbReference type="EMBL" id="BAABRI010000022">
    <property type="protein sequence ID" value="GAA5484220.1"/>
    <property type="molecule type" value="Genomic_DNA"/>
</dbReference>
<dbReference type="InterPro" id="IPR020846">
    <property type="entry name" value="MFS_dom"/>
</dbReference>
<dbReference type="PANTHER" id="PTHR48023:SF4">
    <property type="entry name" value="D-XYLOSE-PROTON SYMPORTER-LIKE 2"/>
    <property type="match status" value="1"/>
</dbReference>
<dbReference type="RefSeq" id="WP_353568318.1">
    <property type="nucleotide sequence ID" value="NZ_BAABRI010000022.1"/>
</dbReference>
<evidence type="ECO:0000256" key="3">
    <source>
        <dbReference type="ARBA" id="ARBA00022448"/>
    </source>
</evidence>
<feature type="domain" description="Major facilitator superfamily (MFS) profile" evidence="9">
    <location>
        <begin position="8"/>
        <end position="428"/>
    </location>
</feature>
<dbReference type="InterPro" id="IPR050820">
    <property type="entry name" value="MFS_Sugar_Transporter"/>
</dbReference>
<feature type="transmembrane region" description="Helical" evidence="8">
    <location>
        <begin position="311"/>
        <end position="332"/>
    </location>
</feature>
<comment type="similarity">
    <text evidence="2 7">Belongs to the major facilitator superfamily. Sugar transporter (TC 2.A.1.1) family.</text>
</comment>
<keyword evidence="5 8" id="KW-1133">Transmembrane helix</keyword>
<gene>
    <name evidence="10" type="primary">xylE</name>
    <name evidence="10" type="ORF">Hsar01_03461</name>
</gene>
<feature type="transmembrane region" description="Helical" evidence="8">
    <location>
        <begin position="99"/>
        <end position="119"/>
    </location>
</feature>
<feature type="transmembrane region" description="Helical" evidence="8">
    <location>
        <begin position="338"/>
        <end position="363"/>
    </location>
</feature>
<dbReference type="PROSITE" id="PS00216">
    <property type="entry name" value="SUGAR_TRANSPORT_1"/>
    <property type="match status" value="1"/>
</dbReference>
<accession>A0ABP9URQ4</accession>
<protein>
    <submittedName>
        <fullName evidence="10">D-xylose-proton symporter</fullName>
    </submittedName>
</protein>
<dbReference type="Proteomes" id="UP001476282">
    <property type="component" value="Unassembled WGS sequence"/>
</dbReference>
<evidence type="ECO:0000313" key="11">
    <source>
        <dbReference type="Proteomes" id="UP001476282"/>
    </source>
</evidence>
<evidence type="ECO:0000256" key="6">
    <source>
        <dbReference type="ARBA" id="ARBA00023136"/>
    </source>
</evidence>
<feature type="transmembrane region" description="Helical" evidence="8">
    <location>
        <begin position="166"/>
        <end position="188"/>
    </location>
</feature>
<sequence>MSRLLLTSALASSIGSFLFGFDTAVIAGTTSSLREVFSLSESQLGFAVSSALFGAVAGAAAVGKPCERFGRVKTLLVLAVLYLVSVLGCAAAWDLSSLMVFRFIGGLAVGGSSVVSPMYITEITPPARRGLLVAVSQLNIVAGILAALVSNYLIAGWIGLAPEAAAWRWMFGAEALPAVLFLLTVLPIPESPRWLAHRGRHDEALATLKRLGHPDAEGEVARIRASFEVGRTTRESLFQRRYLKPLLLVFALAAFNQLDGINAILYYITDIFRMAGFAETDAFKQSAVIGAVNLVFTLLGMALIDRIGRRPLLLIGSATFILSHCLAAWVFLTGSGGWLAVLAAAGIVGSHAYSQGAVIWVCINELLPNAIRATGSSAACFVLWGLAILVSTAFPVVISTWGGCVFLIFGVMMAIQFLVVLVFMPEPKGRSLEEIEGALGS</sequence>
<dbReference type="PROSITE" id="PS00217">
    <property type="entry name" value="SUGAR_TRANSPORT_2"/>
    <property type="match status" value="1"/>
</dbReference>
<dbReference type="PROSITE" id="PS50850">
    <property type="entry name" value="MFS"/>
    <property type="match status" value="1"/>
</dbReference>
<feature type="transmembrane region" description="Helical" evidence="8">
    <location>
        <begin position="43"/>
        <end position="63"/>
    </location>
</feature>